<accession>A0A436ZY91</accession>
<dbReference type="EMBL" id="SAEB01000007">
    <property type="protein sequence ID" value="RVD83705.1"/>
    <property type="molecule type" value="Genomic_DNA"/>
</dbReference>
<dbReference type="STRING" id="97331.A0A436ZY91"/>
<dbReference type="AlphaFoldDB" id="A0A436ZY91"/>
<sequence length="317" mass="35407">MSILTIAGLSSFYSRLDGRTDIDQLCDEAVGRYVLSRPSSDITGTTDRDGLGSFKELLETVGSVLLFQLIHQFRQPTGVIATPESQDPSYITPRLYSLSPDKIPSILRFLHQQYRSFYFSVSGFRRIVLETLYIGSRLLHLEGVQARRQSQWFEYLADAIDDPTTVSSDDSVGATISFGIKVFLLRRPEQGSSQRTRDLRYCAGVPSGLISNPLNPLDFRRVRTVIIELQQQSGTTVDQINDIDYFWSMCDILFVIIAASAEPYHDRNIDDYTGRLSSLGIECQTNITNTACDNLDYIASLADEASRAQGTEGTPAQ</sequence>
<name>A0A436ZY91_ARTFL</name>
<proteinExistence type="predicted"/>
<evidence type="ECO:0000313" key="2">
    <source>
        <dbReference type="Proteomes" id="UP000283090"/>
    </source>
</evidence>
<dbReference type="RefSeq" id="XP_067489249.1">
    <property type="nucleotide sequence ID" value="XM_067634750.1"/>
</dbReference>
<keyword evidence="2" id="KW-1185">Reference proteome</keyword>
<dbReference type="OrthoDB" id="5321461at2759"/>
<organism evidence="1 2">
    <name type="scientific">Arthrobotrys flagrans</name>
    <name type="common">Nematode-trapping fungus</name>
    <name type="synonym">Trichothecium flagrans</name>
    <dbReference type="NCBI Taxonomy" id="97331"/>
    <lineage>
        <taxon>Eukaryota</taxon>
        <taxon>Fungi</taxon>
        <taxon>Dikarya</taxon>
        <taxon>Ascomycota</taxon>
        <taxon>Pezizomycotina</taxon>
        <taxon>Orbiliomycetes</taxon>
        <taxon>Orbiliales</taxon>
        <taxon>Orbiliaceae</taxon>
        <taxon>Arthrobotrys</taxon>
    </lineage>
</organism>
<dbReference type="VEuPathDB" id="FungiDB:DFL_005484"/>
<reference evidence="1 2" key="1">
    <citation type="submission" date="2019-01" db="EMBL/GenBank/DDBJ databases">
        <title>Intercellular communication is required for trap formation in the nematode-trapping fungus Duddingtonia flagrans.</title>
        <authorList>
            <person name="Youssar L."/>
            <person name="Wernet V."/>
            <person name="Hensel N."/>
            <person name="Hildebrandt H.-G."/>
            <person name="Fischer R."/>
        </authorList>
    </citation>
    <scope>NUCLEOTIDE SEQUENCE [LARGE SCALE GENOMIC DNA]</scope>
    <source>
        <strain evidence="1 2">CBS H-5679</strain>
    </source>
</reference>
<evidence type="ECO:0000313" key="1">
    <source>
        <dbReference type="EMBL" id="RVD83705.1"/>
    </source>
</evidence>
<protein>
    <submittedName>
        <fullName evidence="1">Uncharacterized protein</fullName>
    </submittedName>
</protein>
<dbReference type="Proteomes" id="UP000283090">
    <property type="component" value="Unassembled WGS sequence"/>
</dbReference>
<gene>
    <name evidence="1" type="ORF">DFL_005484</name>
</gene>
<dbReference type="GeneID" id="93587795"/>
<comment type="caution">
    <text evidence="1">The sequence shown here is derived from an EMBL/GenBank/DDBJ whole genome shotgun (WGS) entry which is preliminary data.</text>
</comment>